<reference evidence="7 8" key="1">
    <citation type="submission" date="2019-02" db="EMBL/GenBank/DDBJ databases">
        <title>Deep-cultivation of Planctomycetes and their phenomic and genomic characterization uncovers novel biology.</title>
        <authorList>
            <person name="Wiegand S."/>
            <person name="Jogler M."/>
            <person name="Boedeker C."/>
            <person name="Pinto D."/>
            <person name="Vollmers J."/>
            <person name="Rivas-Marin E."/>
            <person name="Kohn T."/>
            <person name="Peeters S.H."/>
            <person name="Heuer A."/>
            <person name="Rast P."/>
            <person name="Oberbeckmann S."/>
            <person name="Bunk B."/>
            <person name="Jeske O."/>
            <person name="Meyerdierks A."/>
            <person name="Storesund J.E."/>
            <person name="Kallscheuer N."/>
            <person name="Luecker S."/>
            <person name="Lage O.M."/>
            <person name="Pohl T."/>
            <person name="Merkel B.J."/>
            <person name="Hornburger P."/>
            <person name="Mueller R.-W."/>
            <person name="Bruemmer F."/>
            <person name="Labrenz M."/>
            <person name="Spormann A.M."/>
            <person name="Op den Camp H."/>
            <person name="Overmann J."/>
            <person name="Amann R."/>
            <person name="Jetten M.S.M."/>
            <person name="Mascher T."/>
            <person name="Medema M.H."/>
            <person name="Devos D.P."/>
            <person name="Kaster A.-K."/>
            <person name="Ovreas L."/>
            <person name="Rohde M."/>
            <person name="Galperin M.Y."/>
            <person name="Jogler C."/>
        </authorList>
    </citation>
    <scope>NUCLEOTIDE SEQUENCE [LARGE SCALE GENOMIC DNA]</scope>
    <source>
        <strain evidence="7 8">CA12</strain>
    </source>
</reference>
<dbReference type="OrthoDB" id="9808348at2"/>
<dbReference type="EMBL" id="CP036265">
    <property type="protein sequence ID" value="QDT15899.1"/>
    <property type="molecule type" value="Genomic_DNA"/>
</dbReference>
<dbReference type="PANTHER" id="PTHR11741:SF0">
    <property type="entry name" value="ELONGATION FACTOR TS, MITOCHONDRIAL"/>
    <property type="match status" value="1"/>
</dbReference>
<keyword evidence="8" id="KW-1185">Reference proteome</keyword>
<dbReference type="GO" id="GO:0003746">
    <property type="term" value="F:translation elongation factor activity"/>
    <property type="evidence" value="ECO:0007669"/>
    <property type="project" value="UniProtKB-UniRule"/>
</dbReference>
<comment type="similarity">
    <text evidence="1 5">Belongs to the EF-Ts family.</text>
</comment>
<evidence type="ECO:0000256" key="4">
    <source>
        <dbReference type="ARBA" id="ARBA00022917"/>
    </source>
</evidence>
<dbReference type="Pfam" id="PF00889">
    <property type="entry name" value="EF_TS"/>
    <property type="match status" value="1"/>
</dbReference>
<dbReference type="HAMAP" id="MF_00050">
    <property type="entry name" value="EF_Ts"/>
    <property type="match status" value="1"/>
</dbReference>
<evidence type="ECO:0000259" key="6">
    <source>
        <dbReference type="Pfam" id="PF00889"/>
    </source>
</evidence>
<dbReference type="Proteomes" id="UP000318741">
    <property type="component" value="Chromosome"/>
</dbReference>
<comment type="function">
    <text evidence="5">Associates with the EF-Tu.GDP complex and induces the exchange of GDP to GTP. It remains bound to the aminoacyl-tRNA.EF-Tu.GTP complex up to the GTP hydrolysis stage on the ribosome.</text>
</comment>
<keyword evidence="5" id="KW-0963">Cytoplasm</keyword>
<dbReference type="CDD" id="cd14275">
    <property type="entry name" value="UBA_EF-Ts"/>
    <property type="match status" value="1"/>
</dbReference>
<dbReference type="InterPro" id="IPR001816">
    <property type="entry name" value="Transl_elong_EFTs/EF1B"/>
</dbReference>
<dbReference type="AlphaFoldDB" id="A0A517P950"/>
<comment type="subcellular location">
    <subcellularLocation>
        <location evidence="5">Cytoplasm</location>
    </subcellularLocation>
</comment>
<evidence type="ECO:0000256" key="5">
    <source>
        <dbReference type="HAMAP-Rule" id="MF_00050"/>
    </source>
</evidence>
<dbReference type="Gene3D" id="3.30.479.20">
    <property type="entry name" value="Elongation factor Ts, dimerisation domain"/>
    <property type="match status" value="2"/>
</dbReference>
<accession>A0A517P950</accession>
<evidence type="ECO:0000256" key="2">
    <source>
        <dbReference type="ARBA" id="ARBA00016956"/>
    </source>
</evidence>
<keyword evidence="4 5" id="KW-0648">Protein biosynthesis</keyword>
<evidence type="ECO:0000256" key="3">
    <source>
        <dbReference type="ARBA" id="ARBA00022768"/>
    </source>
</evidence>
<dbReference type="RefSeq" id="WP_145358793.1">
    <property type="nucleotide sequence ID" value="NZ_CP036265.1"/>
</dbReference>
<dbReference type="Gene3D" id="1.10.8.10">
    <property type="entry name" value="DNA helicase RuvA subunit, C-terminal domain"/>
    <property type="match status" value="1"/>
</dbReference>
<proteinExistence type="inferred from homology"/>
<name>A0A517P950_9PLAN</name>
<dbReference type="FunFam" id="1.10.8.10:FF:000001">
    <property type="entry name" value="Elongation factor Ts"/>
    <property type="match status" value="1"/>
</dbReference>
<dbReference type="SUPFAM" id="SSF54713">
    <property type="entry name" value="Elongation factor Ts (EF-Ts), dimerisation domain"/>
    <property type="match status" value="1"/>
</dbReference>
<dbReference type="GO" id="GO:0005737">
    <property type="term" value="C:cytoplasm"/>
    <property type="evidence" value="ECO:0007669"/>
    <property type="project" value="UniProtKB-SubCell"/>
</dbReference>
<dbReference type="NCBIfam" id="TIGR00116">
    <property type="entry name" value="tsf"/>
    <property type="match status" value="1"/>
</dbReference>
<protein>
    <recommendedName>
        <fullName evidence="2 5">Elongation factor Ts</fullName>
        <shortName evidence="5">EF-Ts</shortName>
    </recommendedName>
</protein>
<evidence type="ECO:0000313" key="7">
    <source>
        <dbReference type="EMBL" id="QDT15899.1"/>
    </source>
</evidence>
<dbReference type="PANTHER" id="PTHR11741">
    <property type="entry name" value="ELONGATION FACTOR TS"/>
    <property type="match status" value="1"/>
</dbReference>
<feature type="domain" description="Translation elongation factor EFTs/EF1B dimerisation" evidence="6">
    <location>
        <begin position="73"/>
        <end position="277"/>
    </location>
</feature>
<dbReference type="InterPro" id="IPR036402">
    <property type="entry name" value="EF-Ts_dimer_sf"/>
</dbReference>
<gene>
    <name evidence="5 7" type="primary">tsf</name>
    <name evidence="7" type="ORF">CA12_19960</name>
</gene>
<dbReference type="InterPro" id="IPR009060">
    <property type="entry name" value="UBA-like_sf"/>
</dbReference>
<evidence type="ECO:0000256" key="1">
    <source>
        <dbReference type="ARBA" id="ARBA00005532"/>
    </source>
</evidence>
<sequence length="278" mass="29782">MATVTAAAVKALRDRTDLPMMNCKKALVEAGGDEEKAIEILREMSGKKLAAREGNVTSEGRIFQWVADDHSSAAMVEVQCESDPVARSEGFMTLGNDLLKQLAEGPGAGTVDELLDQPSPSAGKTLRAQHEETSNKILEKIVVARVCKLSGPVAGYVHHDGKTAVLFQADGEKADSQTMRDVAMHIAALRPKVAVAEDLDAAEVQAERERLTAEAKGSGKPDNIIDKIVDGRLKAYYVENGVLNLQPFAKDDSKTVSQALGEKNLTAKGFTLWVLGQG</sequence>
<evidence type="ECO:0000313" key="8">
    <source>
        <dbReference type="Proteomes" id="UP000318741"/>
    </source>
</evidence>
<dbReference type="InterPro" id="IPR014039">
    <property type="entry name" value="Transl_elong_EFTs/EF1B_dimer"/>
</dbReference>
<organism evidence="7 8">
    <name type="scientific">Alienimonas californiensis</name>
    <dbReference type="NCBI Taxonomy" id="2527989"/>
    <lineage>
        <taxon>Bacteria</taxon>
        <taxon>Pseudomonadati</taxon>
        <taxon>Planctomycetota</taxon>
        <taxon>Planctomycetia</taxon>
        <taxon>Planctomycetales</taxon>
        <taxon>Planctomycetaceae</taxon>
        <taxon>Alienimonas</taxon>
    </lineage>
</organism>
<dbReference type="SUPFAM" id="SSF46934">
    <property type="entry name" value="UBA-like"/>
    <property type="match status" value="1"/>
</dbReference>
<comment type="caution">
    <text evidence="5">Lacks conserved residue(s) required for the propagation of feature annotation.</text>
</comment>
<dbReference type="Gene3D" id="1.10.286.20">
    <property type="match status" value="1"/>
</dbReference>
<keyword evidence="3 5" id="KW-0251">Elongation factor</keyword>
<dbReference type="KEGG" id="acaf:CA12_19960"/>